<feature type="compositionally biased region" description="Acidic residues" evidence="8">
    <location>
        <begin position="1047"/>
        <end position="1056"/>
    </location>
</feature>
<feature type="region of interest" description="Disordered" evidence="8">
    <location>
        <begin position="1025"/>
        <end position="1056"/>
    </location>
</feature>
<evidence type="ECO:0000256" key="4">
    <source>
        <dbReference type="ARBA" id="ARBA00022618"/>
    </source>
</evidence>
<organism evidence="10 11">
    <name type="scientific">Vitis vinifera</name>
    <name type="common">Grape</name>
    <dbReference type="NCBI Taxonomy" id="29760"/>
    <lineage>
        <taxon>Eukaryota</taxon>
        <taxon>Viridiplantae</taxon>
        <taxon>Streptophyta</taxon>
        <taxon>Embryophyta</taxon>
        <taxon>Tracheophyta</taxon>
        <taxon>Spermatophyta</taxon>
        <taxon>Magnoliopsida</taxon>
        <taxon>eudicotyledons</taxon>
        <taxon>Gunneridae</taxon>
        <taxon>Pentapetalae</taxon>
        <taxon>rosids</taxon>
        <taxon>Vitales</taxon>
        <taxon>Vitaceae</taxon>
        <taxon>Viteae</taxon>
        <taxon>Vitis</taxon>
    </lineage>
</organism>
<dbReference type="Proteomes" id="UP000288805">
    <property type="component" value="Unassembled WGS sequence"/>
</dbReference>
<dbReference type="GO" id="GO:0000796">
    <property type="term" value="C:condensin complex"/>
    <property type="evidence" value="ECO:0007669"/>
    <property type="project" value="InterPro"/>
</dbReference>
<gene>
    <name evidence="10" type="primary">ncapg_0</name>
    <name evidence="10" type="ORF">CK203_046113</name>
</gene>
<keyword evidence="6" id="KW-0226">DNA condensation</keyword>
<evidence type="ECO:0000259" key="9">
    <source>
        <dbReference type="Pfam" id="PF12719"/>
    </source>
</evidence>
<comment type="similarity">
    <text evidence="2">Belongs to the CND3 (condensin subunit 3) family.</text>
</comment>
<proteinExistence type="inferred from homology"/>
<dbReference type="InterPro" id="IPR027165">
    <property type="entry name" value="CND3"/>
</dbReference>
<evidence type="ECO:0000256" key="5">
    <source>
        <dbReference type="ARBA" id="ARBA00022776"/>
    </source>
</evidence>
<comment type="subcellular location">
    <subcellularLocation>
        <location evidence="1">Chromosome</location>
    </subcellularLocation>
</comment>
<dbReference type="Pfam" id="PF12719">
    <property type="entry name" value="Cnd3"/>
    <property type="match status" value="1"/>
</dbReference>
<evidence type="ECO:0000313" key="10">
    <source>
        <dbReference type="EMBL" id="RVW86182.1"/>
    </source>
</evidence>
<keyword evidence="5" id="KW-0498">Mitosis</keyword>
<evidence type="ECO:0000256" key="8">
    <source>
        <dbReference type="SAM" id="MobiDB-lite"/>
    </source>
</evidence>
<evidence type="ECO:0000256" key="2">
    <source>
        <dbReference type="ARBA" id="ARBA00006533"/>
    </source>
</evidence>
<dbReference type="AlphaFoldDB" id="A0A438HP00"/>
<keyword evidence="7" id="KW-0131">Cell cycle</keyword>
<evidence type="ECO:0000256" key="6">
    <source>
        <dbReference type="ARBA" id="ARBA00023067"/>
    </source>
</evidence>
<feature type="compositionally biased region" description="Polar residues" evidence="8">
    <location>
        <begin position="967"/>
        <end position="985"/>
    </location>
</feature>
<evidence type="ECO:0000256" key="1">
    <source>
        <dbReference type="ARBA" id="ARBA00004286"/>
    </source>
</evidence>
<evidence type="ECO:0000313" key="11">
    <source>
        <dbReference type="Proteomes" id="UP000288805"/>
    </source>
</evidence>
<dbReference type="InterPro" id="IPR011989">
    <property type="entry name" value="ARM-like"/>
</dbReference>
<dbReference type="GO" id="GO:0007076">
    <property type="term" value="P:mitotic chromosome condensation"/>
    <property type="evidence" value="ECO:0007669"/>
    <property type="project" value="InterPro"/>
</dbReference>
<feature type="domain" description="Nuclear condensin complex subunit 3 C-terminal" evidence="9">
    <location>
        <begin position="493"/>
        <end position="855"/>
    </location>
</feature>
<dbReference type="PANTHER" id="PTHR14418:SF5">
    <property type="entry name" value="CONDENSIN COMPLEX SUBUNIT 3"/>
    <property type="match status" value="1"/>
</dbReference>
<evidence type="ECO:0000256" key="7">
    <source>
        <dbReference type="ARBA" id="ARBA00023306"/>
    </source>
</evidence>
<dbReference type="Gene3D" id="1.25.10.10">
    <property type="entry name" value="Leucine-rich Repeat Variant"/>
    <property type="match status" value="1"/>
</dbReference>
<dbReference type="GO" id="GO:0051301">
    <property type="term" value="P:cell division"/>
    <property type="evidence" value="ECO:0007669"/>
    <property type="project" value="UniProtKB-KW"/>
</dbReference>
<evidence type="ECO:0000256" key="3">
    <source>
        <dbReference type="ARBA" id="ARBA00022454"/>
    </source>
</evidence>
<dbReference type="PANTHER" id="PTHR14418">
    <property type="entry name" value="CONDENSIN COMPLEX SUBUNIT 3-RELATED"/>
    <property type="match status" value="1"/>
</dbReference>
<dbReference type="InterPro" id="IPR016024">
    <property type="entry name" value="ARM-type_fold"/>
</dbReference>
<feature type="region of interest" description="Disordered" evidence="8">
    <location>
        <begin position="964"/>
        <end position="998"/>
    </location>
</feature>
<reference evidence="10 11" key="1">
    <citation type="journal article" date="2018" name="PLoS Genet.">
        <title>Population sequencing reveals clonal diversity and ancestral inbreeding in the grapevine cultivar Chardonnay.</title>
        <authorList>
            <person name="Roach M.J."/>
            <person name="Johnson D.L."/>
            <person name="Bohlmann J."/>
            <person name="van Vuuren H.J."/>
            <person name="Jones S.J."/>
            <person name="Pretorius I.S."/>
            <person name="Schmidt S.A."/>
            <person name="Borneman A.R."/>
        </authorList>
    </citation>
    <scope>NUCLEOTIDE SEQUENCE [LARGE SCALE GENOMIC DNA]</scope>
    <source>
        <strain evidence="11">cv. Chardonnay</strain>
        <tissue evidence="10">Leaf</tissue>
    </source>
</reference>
<comment type="caution">
    <text evidence="10">The sequence shown here is derived from an EMBL/GenBank/DDBJ whole genome shotgun (WGS) entry which is preliminary data.</text>
</comment>
<dbReference type="SUPFAM" id="SSF48371">
    <property type="entry name" value="ARM repeat"/>
    <property type="match status" value="1"/>
</dbReference>
<keyword evidence="4" id="KW-0132">Cell division</keyword>
<sequence>MVVDMEAEKALMQKIARVLDESGASNAAHIRKLKDLSTLRSASSSSLFFSAFSKTLIPLFAFPRRTSSAERTVRFIATFASKCDSTTAFLEEFFRFLVNAATAANKTARFRACQIISEIIMRLPDDAEVSNELWDELIECMRLRVGDKVPLVRALAVRALARFATDSENSDILDLFLEALPLEHNAEVRKMIVLSLPPSNATSVAILDHTLDVSEVVRKAAYYVLANKFPLQSLSIKVRTIILQRGLADRSAAVTKECLKLLKDEWLVKCCNGDPIELLKYLDVETYELVGESVMEVLLKAGAVQLQDDQSIQQFIVATSNEIEGESGHCIPRIQLMEAEVALYWKTVCRNLQMKAQERGSDAAATMGAEAAVYAAEASDNNDLLERVLPAMVSDYVELVKAHLDAGGKVASGFVQELLRKPIEYEVDEDGNKVVMGDGVNLGGDREWADAVSGLARKVHAAAGEFEEVLLGVVEELAQPCRERTADFLHWMHCLSVTGLLLENAKSFRWMQGKSIEPDELLQSLLLPGVLNIYKDYEMQAKHVHLAVQRVATRCLGLFGLLERKPSVELVKQLRFCFIKGSSSISIVACKALIDIGMWHGPQEVDRAMGLELSSLLHENKMTFSPVNLCDMNEDWNVELLDLLYAGLNVNDWIKSVDMDENESVQAILGEGFAKILLLSENYPCIPASLHPLFLSKLIILYFSNETKELQRLKQCLSVFFEHYPSLSADHKKCISKSFMPVMRSMWPGINTRAGGSPFMVSNVRKLAVQASRFMLQMMQAPLYAKETEKQNENQNNELPEVLDGFSEPSLDFECGEEGLAIRIAAEVVSFHAKKTPAQKSYVSALCRVLVLLHFRLSEQGAIKLMRRLLNRVAESAFAEREVVKELKRMAERLKAIDREPDQELSQEQANCILASFNFQFEKTDQQFIGGITSCNKLLAVFHGWHCGRLELDLNFDVDDSMEIQPTPVSRSSRPARTRQGVRNQESSSEEELSPTSFVPQVTGTINTRSQRASKIAALTKMTANRAVRISKEDDEEQGSAVTSQEASDESDQSDE</sequence>
<keyword evidence="3" id="KW-0158">Chromosome</keyword>
<dbReference type="InterPro" id="IPR025977">
    <property type="entry name" value="Cnd3_C"/>
</dbReference>
<name>A0A438HP00_VITVI</name>
<accession>A0A438HP00</accession>
<dbReference type="FunFam" id="1.25.10.10:FF:001560">
    <property type="entry name" value="Uncharacterized protein"/>
    <property type="match status" value="1"/>
</dbReference>
<dbReference type="EMBL" id="QGNW01000196">
    <property type="protein sequence ID" value="RVW86182.1"/>
    <property type="molecule type" value="Genomic_DNA"/>
</dbReference>
<protein>
    <submittedName>
        <fullName evidence="10">Condensin complex subunit 3</fullName>
    </submittedName>
</protein>